<evidence type="ECO:0000313" key="2">
    <source>
        <dbReference type="Proteomes" id="UP000007148"/>
    </source>
</evidence>
<protein>
    <submittedName>
        <fullName evidence="1">Uncharacterized protein</fullName>
    </submittedName>
</protein>
<comment type="caution">
    <text evidence="1">The sequence shown here is derived from an EMBL/GenBank/DDBJ whole genome shotgun (WGS) entry which is preliminary data.</text>
</comment>
<reference evidence="1 2" key="1">
    <citation type="journal article" date="2011" name="PLoS Pathog.">
        <title>Endophytic Life Strategies Decoded by Genome and Transcriptome Analyses of the Mutualistic Root Symbiont Piriformospora indica.</title>
        <authorList>
            <person name="Zuccaro A."/>
            <person name="Lahrmann U."/>
            <person name="Guldener U."/>
            <person name="Langen G."/>
            <person name="Pfiffi S."/>
            <person name="Biedenkopf D."/>
            <person name="Wong P."/>
            <person name="Samans B."/>
            <person name="Grimm C."/>
            <person name="Basiewicz M."/>
            <person name="Murat C."/>
            <person name="Martin F."/>
            <person name="Kogel K.H."/>
        </authorList>
    </citation>
    <scope>NUCLEOTIDE SEQUENCE [LARGE SCALE GENOMIC DNA]</scope>
    <source>
        <strain evidence="1 2">DSM 11827</strain>
    </source>
</reference>
<organism evidence="1 2">
    <name type="scientific">Serendipita indica (strain DSM 11827)</name>
    <name type="common">Root endophyte fungus</name>
    <name type="synonym">Piriformospora indica</name>
    <dbReference type="NCBI Taxonomy" id="1109443"/>
    <lineage>
        <taxon>Eukaryota</taxon>
        <taxon>Fungi</taxon>
        <taxon>Dikarya</taxon>
        <taxon>Basidiomycota</taxon>
        <taxon>Agaricomycotina</taxon>
        <taxon>Agaricomycetes</taxon>
        <taxon>Sebacinales</taxon>
        <taxon>Serendipitaceae</taxon>
        <taxon>Serendipita</taxon>
    </lineage>
</organism>
<dbReference type="Proteomes" id="UP000007148">
    <property type="component" value="Unassembled WGS sequence"/>
</dbReference>
<dbReference type="AlphaFoldDB" id="G4T9G3"/>
<gene>
    <name evidence="1" type="ORF">PIIN_01824</name>
</gene>
<dbReference type="EMBL" id="CAFZ01000023">
    <property type="protein sequence ID" value="CCA67956.1"/>
    <property type="molecule type" value="Genomic_DNA"/>
</dbReference>
<keyword evidence="2" id="KW-1185">Reference proteome</keyword>
<name>G4T9G3_SERID</name>
<dbReference type="HOGENOM" id="CLU_1768818_0_0_1"/>
<evidence type="ECO:0000313" key="1">
    <source>
        <dbReference type="EMBL" id="CCA67956.1"/>
    </source>
</evidence>
<dbReference type="InParanoid" id="G4T9G3"/>
<proteinExistence type="predicted"/>
<sequence length="147" mass="16321">MGLAMLSNVLIFQKSFLIRIHVSLSTSTAPTHRLCVRFYIFKHTSLSHQSIRASFKSGMSMSVRSQWLASASTRTPSRLRPKSTAMIPHTLRIRRRPFQGVSLVDVGDCAITSTFTLVGVVTLRPSRRTVLSGMDGLPEQVQATYAL</sequence>
<accession>G4T9G3</accession>